<dbReference type="Pfam" id="PF02793">
    <property type="entry name" value="HRM"/>
    <property type="match status" value="1"/>
</dbReference>
<accession>A0ABM1S6I0</accession>
<feature type="transmembrane region" description="Helical" evidence="11">
    <location>
        <begin position="167"/>
        <end position="190"/>
    </location>
</feature>
<proteinExistence type="inferred from homology"/>
<evidence type="ECO:0000259" key="13">
    <source>
        <dbReference type="PROSITE" id="PS50261"/>
    </source>
</evidence>
<dbReference type="InterPro" id="IPR017983">
    <property type="entry name" value="GPCR_2_secretin-like_CS"/>
</dbReference>
<dbReference type="PANTHER" id="PTHR45620">
    <property type="entry name" value="PDF RECEPTOR-LIKE PROTEIN-RELATED"/>
    <property type="match status" value="1"/>
</dbReference>
<reference evidence="15" key="1">
    <citation type="submission" date="2025-08" db="UniProtKB">
        <authorList>
            <consortium name="RefSeq"/>
        </authorList>
    </citation>
    <scope>IDENTIFICATION</scope>
    <source>
        <tissue evidence="15">Muscle</tissue>
    </source>
</reference>
<keyword evidence="7 11" id="KW-0472">Membrane</keyword>
<dbReference type="PROSITE" id="PS50227">
    <property type="entry name" value="G_PROTEIN_RECEP_F2_3"/>
    <property type="match status" value="1"/>
</dbReference>
<dbReference type="Pfam" id="PF00002">
    <property type="entry name" value="7tm_2"/>
    <property type="match status" value="1"/>
</dbReference>
<keyword evidence="10" id="KW-0807">Transducer</keyword>
<dbReference type="GeneID" id="106457542"/>
<gene>
    <name evidence="15" type="primary">LOC106457542</name>
</gene>
<evidence type="ECO:0000259" key="12">
    <source>
        <dbReference type="PROSITE" id="PS50227"/>
    </source>
</evidence>
<dbReference type="InterPro" id="IPR036445">
    <property type="entry name" value="GPCR_2_extracell_dom_sf"/>
</dbReference>
<evidence type="ECO:0000256" key="10">
    <source>
        <dbReference type="ARBA" id="ARBA00023224"/>
    </source>
</evidence>
<dbReference type="Gene3D" id="1.20.1070.10">
    <property type="entry name" value="Rhodopsin 7-helix transmembrane proteins"/>
    <property type="match status" value="1"/>
</dbReference>
<evidence type="ECO:0000256" key="4">
    <source>
        <dbReference type="ARBA" id="ARBA00022692"/>
    </source>
</evidence>
<sequence length="421" mass="47620">MPIVEEIGSNADCVRCSAIWDSVYCWPETPAGQIVIKSCAEIFASADVNLKPSEQKIVGNAYRKCNEDGNWLWGNWTNYTECLEFSTTRPVAVPILVSYILLVGSVISLFFMSITLFVFLYFKSLRCPRIRVHQNLVVALIVHAVMLILLSLHVVVGGTFWSTYLEVGWLCRTVLTIKMYSGLACINWMFNEGLLLHSRTATSVFRRDAPFKLYYFIGWGFPIIIVTAWAITMNFYVDSSCWQGYGDYPYVWIITTPMLLTLSVNFFFLVNVIRILVTKLHSREVTHIGRAVKATALLFPLLGVSHLLFCVNPHDDAGIEEAYMIFNAILQSSQGLFVSIFHCFMNTEVQKVLRNAYLRAIARRSANSGSRNQNLSHTYSFYGDVSASCSHRHKRASPKNANIRMLEVTDGKISDVTCTQV</sequence>
<dbReference type="PANTHER" id="PTHR45620:SF15">
    <property type="entry name" value="DIURETIC HORMONE 44 RECEPTOR 1-RELATED"/>
    <property type="match status" value="1"/>
</dbReference>
<keyword evidence="9" id="KW-0325">Glycoprotein</keyword>
<comment type="subcellular location">
    <subcellularLocation>
        <location evidence="1">Cell membrane</location>
        <topology evidence="1">Multi-pass membrane protein</topology>
    </subcellularLocation>
</comment>
<dbReference type="Proteomes" id="UP000694941">
    <property type="component" value="Unplaced"/>
</dbReference>
<dbReference type="InterPro" id="IPR001879">
    <property type="entry name" value="GPCR_2_extracellular_dom"/>
</dbReference>
<dbReference type="InterPro" id="IPR050332">
    <property type="entry name" value="GPCR_2"/>
</dbReference>
<keyword evidence="6" id="KW-0297">G-protein coupled receptor</keyword>
<protein>
    <submittedName>
        <fullName evidence="15">Corticotropin-releasing factor receptor 1-like</fullName>
    </submittedName>
</protein>
<evidence type="ECO:0000313" key="15">
    <source>
        <dbReference type="RefSeq" id="XP_022239235.1"/>
    </source>
</evidence>
<feature type="transmembrane region" description="Helical" evidence="11">
    <location>
        <begin position="323"/>
        <end position="344"/>
    </location>
</feature>
<feature type="transmembrane region" description="Helical" evidence="11">
    <location>
        <begin position="96"/>
        <end position="122"/>
    </location>
</feature>
<evidence type="ECO:0000256" key="1">
    <source>
        <dbReference type="ARBA" id="ARBA00004651"/>
    </source>
</evidence>
<dbReference type="InterPro" id="IPR000832">
    <property type="entry name" value="GPCR_2_secretin-like"/>
</dbReference>
<feature type="domain" description="G-protein coupled receptors family 2 profile 1" evidence="12">
    <location>
        <begin position="16"/>
        <end position="86"/>
    </location>
</feature>
<name>A0ABM1S6I0_LIMPO</name>
<dbReference type="InterPro" id="IPR017981">
    <property type="entry name" value="GPCR_2-like_7TM"/>
</dbReference>
<keyword evidence="8" id="KW-0675">Receptor</keyword>
<comment type="similarity">
    <text evidence="2">Belongs to the G-protein coupled receptor 2 family.</text>
</comment>
<keyword evidence="3" id="KW-1003">Cell membrane</keyword>
<evidence type="ECO:0000256" key="2">
    <source>
        <dbReference type="ARBA" id="ARBA00005314"/>
    </source>
</evidence>
<feature type="transmembrane region" description="Helical" evidence="11">
    <location>
        <begin position="134"/>
        <end position="161"/>
    </location>
</feature>
<dbReference type="CDD" id="cd15041">
    <property type="entry name" value="7tmB1_hormone_R"/>
    <property type="match status" value="1"/>
</dbReference>
<evidence type="ECO:0000313" key="14">
    <source>
        <dbReference type="Proteomes" id="UP000694941"/>
    </source>
</evidence>
<feature type="domain" description="G-protein coupled receptors family 2 profile 2" evidence="13">
    <location>
        <begin position="97"/>
        <end position="346"/>
    </location>
</feature>
<dbReference type="Gene3D" id="4.10.1240.10">
    <property type="entry name" value="GPCR, family 2, extracellular hormone receptor domain"/>
    <property type="match status" value="1"/>
</dbReference>
<feature type="transmembrane region" description="Helical" evidence="11">
    <location>
        <begin position="211"/>
        <end position="231"/>
    </location>
</feature>
<evidence type="ECO:0000256" key="9">
    <source>
        <dbReference type="ARBA" id="ARBA00023180"/>
    </source>
</evidence>
<keyword evidence="5 11" id="KW-1133">Transmembrane helix</keyword>
<dbReference type="SUPFAM" id="SSF111418">
    <property type="entry name" value="Hormone receptor domain"/>
    <property type="match status" value="1"/>
</dbReference>
<dbReference type="PROSITE" id="PS50261">
    <property type="entry name" value="G_PROTEIN_RECEP_F2_4"/>
    <property type="match status" value="1"/>
</dbReference>
<dbReference type="PRINTS" id="PR00249">
    <property type="entry name" value="GPCRSECRETIN"/>
</dbReference>
<evidence type="ECO:0000256" key="6">
    <source>
        <dbReference type="ARBA" id="ARBA00023040"/>
    </source>
</evidence>
<feature type="transmembrane region" description="Helical" evidence="11">
    <location>
        <begin position="251"/>
        <end position="273"/>
    </location>
</feature>
<dbReference type="PROSITE" id="PS00650">
    <property type="entry name" value="G_PROTEIN_RECEP_F2_2"/>
    <property type="match status" value="1"/>
</dbReference>
<evidence type="ECO:0000256" key="11">
    <source>
        <dbReference type="SAM" id="Phobius"/>
    </source>
</evidence>
<evidence type="ECO:0000256" key="3">
    <source>
        <dbReference type="ARBA" id="ARBA00022475"/>
    </source>
</evidence>
<feature type="transmembrane region" description="Helical" evidence="11">
    <location>
        <begin position="294"/>
        <end position="311"/>
    </location>
</feature>
<keyword evidence="4 11" id="KW-0812">Transmembrane</keyword>
<evidence type="ECO:0000256" key="7">
    <source>
        <dbReference type="ARBA" id="ARBA00023136"/>
    </source>
</evidence>
<organism evidence="14 15">
    <name type="scientific">Limulus polyphemus</name>
    <name type="common">Atlantic horseshoe crab</name>
    <dbReference type="NCBI Taxonomy" id="6850"/>
    <lineage>
        <taxon>Eukaryota</taxon>
        <taxon>Metazoa</taxon>
        <taxon>Ecdysozoa</taxon>
        <taxon>Arthropoda</taxon>
        <taxon>Chelicerata</taxon>
        <taxon>Merostomata</taxon>
        <taxon>Xiphosura</taxon>
        <taxon>Limulidae</taxon>
        <taxon>Limulus</taxon>
    </lineage>
</organism>
<keyword evidence="14" id="KW-1185">Reference proteome</keyword>
<dbReference type="RefSeq" id="XP_022239235.1">
    <property type="nucleotide sequence ID" value="XM_022383527.1"/>
</dbReference>
<dbReference type="SMART" id="SM00008">
    <property type="entry name" value="HormR"/>
    <property type="match status" value="1"/>
</dbReference>
<evidence type="ECO:0000256" key="5">
    <source>
        <dbReference type="ARBA" id="ARBA00022989"/>
    </source>
</evidence>
<evidence type="ECO:0000256" key="8">
    <source>
        <dbReference type="ARBA" id="ARBA00023170"/>
    </source>
</evidence>